<evidence type="ECO:0000313" key="2">
    <source>
        <dbReference type="Proteomes" id="UP001620626"/>
    </source>
</evidence>
<evidence type="ECO:0000313" key="1">
    <source>
        <dbReference type="EMBL" id="KAL3104442.1"/>
    </source>
</evidence>
<protein>
    <recommendedName>
        <fullName evidence="3">F-box domain-containing protein</fullName>
    </recommendedName>
</protein>
<name>A0ABD2KP12_9BILA</name>
<comment type="caution">
    <text evidence="1">The sequence shown here is derived from an EMBL/GenBank/DDBJ whole genome shotgun (WGS) entry which is preliminary data.</text>
</comment>
<dbReference type="AlphaFoldDB" id="A0ABD2KP12"/>
<proteinExistence type="predicted"/>
<sequence>MPKRVPFELVLEIVSWVPFHKKWTRINVCRRFDRPLMKRMAQWLINVEKVIDICRAAREQIMKTIERYPPKSHKSLLELLYGRLVLQTKIDHHQLPTFPELAELGLNSEENNYVNVLKWHCSNLVELCCNSVSTSTGEGVEHIKGCMEAYNVGLSVGFDVLSRIKNDKFGCTKRSN</sequence>
<keyword evidence="2" id="KW-1185">Reference proteome</keyword>
<dbReference type="Proteomes" id="UP001620626">
    <property type="component" value="Unassembled WGS sequence"/>
</dbReference>
<gene>
    <name evidence="1" type="ORF">niasHT_025945</name>
</gene>
<evidence type="ECO:0008006" key="3">
    <source>
        <dbReference type="Google" id="ProtNLM"/>
    </source>
</evidence>
<organism evidence="1 2">
    <name type="scientific">Heterodera trifolii</name>
    <dbReference type="NCBI Taxonomy" id="157864"/>
    <lineage>
        <taxon>Eukaryota</taxon>
        <taxon>Metazoa</taxon>
        <taxon>Ecdysozoa</taxon>
        <taxon>Nematoda</taxon>
        <taxon>Chromadorea</taxon>
        <taxon>Rhabditida</taxon>
        <taxon>Tylenchina</taxon>
        <taxon>Tylenchomorpha</taxon>
        <taxon>Tylenchoidea</taxon>
        <taxon>Heteroderidae</taxon>
        <taxon>Heteroderinae</taxon>
        <taxon>Heterodera</taxon>
    </lineage>
</organism>
<dbReference type="EMBL" id="JBICBT010000711">
    <property type="protein sequence ID" value="KAL3104442.1"/>
    <property type="molecule type" value="Genomic_DNA"/>
</dbReference>
<accession>A0ABD2KP12</accession>
<reference evidence="1 2" key="1">
    <citation type="submission" date="2024-10" db="EMBL/GenBank/DDBJ databases">
        <authorList>
            <person name="Kim D."/>
        </authorList>
    </citation>
    <scope>NUCLEOTIDE SEQUENCE [LARGE SCALE GENOMIC DNA]</scope>
    <source>
        <strain evidence="1">BH-2024</strain>
    </source>
</reference>